<protein>
    <submittedName>
        <fullName evidence="3">Helix-turn-helix transcriptional regulator</fullName>
    </submittedName>
</protein>
<comment type="caution">
    <text evidence="3">The sequence shown here is derived from an EMBL/GenBank/DDBJ whole genome shotgun (WGS) entry which is preliminary data.</text>
</comment>
<dbReference type="PANTHER" id="PTHR46558">
    <property type="entry name" value="TRACRIPTIONAL REGULATORY PROTEIN-RELATED-RELATED"/>
    <property type="match status" value="1"/>
</dbReference>
<accession>A0ABV1QJV2</accession>
<dbReference type="InterPro" id="IPR001387">
    <property type="entry name" value="Cro/C1-type_HTH"/>
</dbReference>
<dbReference type="PANTHER" id="PTHR46558:SF4">
    <property type="entry name" value="DNA-BIDING PHAGE PROTEIN"/>
    <property type="match status" value="1"/>
</dbReference>
<dbReference type="RefSeq" id="WP_350393268.1">
    <property type="nucleotide sequence ID" value="NZ_JBELQE010000046.1"/>
</dbReference>
<dbReference type="Pfam" id="PF01381">
    <property type="entry name" value="HTH_3"/>
    <property type="match status" value="1"/>
</dbReference>
<sequence length="134" mass="14663">MDTPSATRRATKQDRIVGERIQKLRKSKGLSQTALGRAVGVTFQQIQKYENGMNRIGAGRLSEIAQMLEVPVSTLLDSDDGDAVEDGVAALSFLQAHGAVDLLRAYNAIDDDRMRREVLAIVRSIVRLQQAPGD</sequence>
<organism evidence="3 4">
    <name type="scientific">Methylorubrum podarium</name>
    <dbReference type="NCBI Taxonomy" id="200476"/>
    <lineage>
        <taxon>Bacteria</taxon>
        <taxon>Pseudomonadati</taxon>
        <taxon>Pseudomonadota</taxon>
        <taxon>Alphaproteobacteria</taxon>
        <taxon>Hyphomicrobiales</taxon>
        <taxon>Methylobacteriaceae</taxon>
        <taxon>Methylorubrum</taxon>
    </lineage>
</organism>
<evidence type="ECO:0000259" key="2">
    <source>
        <dbReference type="PROSITE" id="PS50943"/>
    </source>
</evidence>
<gene>
    <name evidence="3" type="ORF">ABS772_07065</name>
</gene>
<evidence type="ECO:0000256" key="1">
    <source>
        <dbReference type="ARBA" id="ARBA00023125"/>
    </source>
</evidence>
<name>A0ABV1QJV2_9HYPH</name>
<evidence type="ECO:0000313" key="3">
    <source>
        <dbReference type="EMBL" id="MER2249673.1"/>
    </source>
</evidence>
<dbReference type="Proteomes" id="UP001480955">
    <property type="component" value="Unassembled WGS sequence"/>
</dbReference>
<dbReference type="Gene3D" id="1.10.260.40">
    <property type="entry name" value="lambda repressor-like DNA-binding domains"/>
    <property type="match status" value="1"/>
</dbReference>
<keyword evidence="4" id="KW-1185">Reference proteome</keyword>
<keyword evidence="1" id="KW-0238">DNA-binding</keyword>
<dbReference type="PROSITE" id="PS50943">
    <property type="entry name" value="HTH_CROC1"/>
    <property type="match status" value="1"/>
</dbReference>
<dbReference type="SMART" id="SM00530">
    <property type="entry name" value="HTH_XRE"/>
    <property type="match status" value="1"/>
</dbReference>
<dbReference type="SUPFAM" id="SSF47413">
    <property type="entry name" value="lambda repressor-like DNA-binding domains"/>
    <property type="match status" value="1"/>
</dbReference>
<dbReference type="EMBL" id="JBELQE010000046">
    <property type="protein sequence ID" value="MER2249673.1"/>
    <property type="molecule type" value="Genomic_DNA"/>
</dbReference>
<proteinExistence type="predicted"/>
<feature type="domain" description="HTH cro/C1-type" evidence="2">
    <location>
        <begin position="21"/>
        <end position="75"/>
    </location>
</feature>
<evidence type="ECO:0000313" key="4">
    <source>
        <dbReference type="Proteomes" id="UP001480955"/>
    </source>
</evidence>
<dbReference type="CDD" id="cd00093">
    <property type="entry name" value="HTH_XRE"/>
    <property type="match status" value="1"/>
</dbReference>
<dbReference type="InterPro" id="IPR010982">
    <property type="entry name" value="Lambda_DNA-bd_dom_sf"/>
</dbReference>
<reference evidence="3 4" key="1">
    <citation type="submission" date="2024-06" db="EMBL/GenBank/DDBJ databases">
        <authorList>
            <person name="Campbell A.G."/>
        </authorList>
    </citation>
    <scope>NUCLEOTIDE SEQUENCE [LARGE SCALE GENOMIC DNA]</scope>
    <source>
        <strain evidence="3 4">EM12</strain>
    </source>
</reference>